<dbReference type="AlphaFoldDB" id="A0A840ZJN1"/>
<dbReference type="Pfam" id="PF13411">
    <property type="entry name" value="MerR_1"/>
    <property type="match status" value="1"/>
</dbReference>
<feature type="domain" description="HTH merR-type" evidence="1">
    <location>
        <begin position="3"/>
        <end position="67"/>
    </location>
</feature>
<protein>
    <submittedName>
        <fullName evidence="2">Chaperone modulatory protein CbpM</fullName>
    </submittedName>
</protein>
<dbReference type="InterPro" id="IPR000551">
    <property type="entry name" value="MerR-type_HTH_dom"/>
</dbReference>
<evidence type="ECO:0000313" key="2">
    <source>
        <dbReference type="EMBL" id="MBB5757157.1"/>
    </source>
</evidence>
<evidence type="ECO:0000259" key="1">
    <source>
        <dbReference type="Pfam" id="PF13411"/>
    </source>
</evidence>
<accession>A0A840ZJN1</accession>
<dbReference type="SUPFAM" id="SSF46955">
    <property type="entry name" value="Putative DNA-binding domain"/>
    <property type="match status" value="1"/>
</dbReference>
<gene>
    <name evidence="2" type="ORF">HNR00_001868</name>
</gene>
<name>A0A840ZJN1_9HYPH</name>
<dbReference type="GO" id="GO:0003677">
    <property type="term" value="F:DNA binding"/>
    <property type="evidence" value="ECO:0007669"/>
    <property type="project" value="InterPro"/>
</dbReference>
<dbReference type="EMBL" id="JACHOP010000006">
    <property type="protein sequence ID" value="MBB5757157.1"/>
    <property type="molecule type" value="Genomic_DNA"/>
</dbReference>
<dbReference type="InterPro" id="IPR009061">
    <property type="entry name" value="DNA-bd_dom_put_sf"/>
</dbReference>
<keyword evidence="3" id="KW-1185">Reference proteome</keyword>
<reference evidence="2 3" key="1">
    <citation type="submission" date="2020-08" db="EMBL/GenBank/DDBJ databases">
        <title>Genomic Encyclopedia of Type Strains, Phase IV (KMG-IV): sequencing the most valuable type-strain genomes for metagenomic binning, comparative biology and taxonomic classification.</title>
        <authorList>
            <person name="Goeker M."/>
        </authorList>
    </citation>
    <scope>NUCLEOTIDE SEQUENCE [LARGE SCALE GENOMIC DNA]</scope>
    <source>
        <strain evidence="2 3">DSM 2163</strain>
    </source>
</reference>
<dbReference type="RefSeq" id="WP_183568291.1">
    <property type="nucleotide sequence ID" value="NZ_JACHOP010000006.1"/>
</dbReference>
<organism evidence="2 3">
    <name type="scientific">Methylorubrum rhodinum</name>
    <dbReference type="NCBI Taxonomy" id="29428"/>
    <lineage>
        <taxon>Bacteria</taxon>
        <taxon>Pseudomonadati</taxon>
        <taxon>Pseudomonadota</taxon>
        <taxon>Alphaproteobacteria</taxon>
        <taxon>Hyphomicrobiales</taxon>
        <taxon>Methylobacteriaceae</taxon>
        <taxon>Methylorubrum</taxon>
    </lineage>
</organism>
<proteinExistence type="predicted"/>
<sequence>MDTREFQARSDLNADTLQIWLESGWLRPAFREGVRHYVEIDVARAQLIGDLRHDLGINDDGIAVVLDLVDQVGGLRHVLQAILRALRAQPDVVRRQIIEACAVRGRS</sequence>
<dbReference type="Proteomes" id="UP000583454">
    <property type="component" value="Unassembled WGS sequence"/>
</dbReference>
<evidence type="ECO:0000313" key="3">
    <source>
        <dbReference type="Proteomes" id="UP000583454"/>
    </source>
</evidence>
<dbReference type="Gene3D" id="1.10.1660.10">
    <property type="match status" value="1"/>
</dbReference>
<comment type="caution">
    <text evidence="2">The sequence shown here is derived from an EMBL/GenBank/DDBJ whole genome shotgun (WGS) entry which is preliminary data.</text>
</comment>
<dbReference type="GO" id="GO:0006355">
    <property type="term" value="P:regulation of DNA-templated transcription"/>
    <property type="evidence" value="ECO:0007669"/>
    <property type="project" value="InterPro"/>
</dbReference>